<keyword evidence="2" id="KW-0813">Transport</keyword>
<evidence type="ECO:0000256" key="4">
    <source>
        <dbReference type="ARBA" id="ARBA00022982"/>
    </source>
</evidence>
<dbReference type="PROSITE" id="PS50903">
    <property type="entry name" value="RUBREDOXIN_LIKE"/>
    <property type="match status" value="1"/>
</dbReference>
<gene>
    <name evidence="8" type="ORF">M0813_00121</name>
</gene>
<evidence type="ECO:0000313" key="9">
    <source>
        <dbReference type="Proteomes" id="UP001150062"/>
    </source>
</evidence>
<dbReference type="SUPFAM" id="SSF47240">
    <property type="entry name" value="Ferritin-like"/>
    <property type="match status" value="1"/>
</dbReference>
<dbReference type="PANTHER" id="PTHR43865:SF1">
    <property type="entry name" value="RUBRERYTHRIN-RELATED"/>
    <property type="match status" value="1"/>
</dbReference>
<evidence type="ECO:0000256" key="1">
    <source>
        <dbReference type="ARBA" id="ARBA00001965"/>
    </source>
</evidence>
<dbReference type="CDD" id="cd01041">
    <property type="entry name" value="Rubrerythrin"/>
    <property type="match status" value="1"/>
</dbReference>
<dbReference type="InterPro" id="IPR048574">
    <property type="entry name" value="RUBY_RBDX"/>
</dbReference>
<keyword evidence="3" id="KW-0479">Metal-binding</keyword>
<evidence type="ECO:0000256" key="2">
    <source>
        <dbReference type="ARBA" id="ARBA00022448"/>
    </source>
</evidence>
<dbReference type="Proteomes" id="UP001150062">
    <property type="component" value="Unassembled WGS sequence"/>
</dbReference>
<feature type="domain" description="Rubredoxin-like" evidence="6">
    <location>
        <begin position="187"/>
        <end position="221"/>
    </location>
</feature>
<feature type="domain" description="Ferritin-like diiron" evidence="7">
    <location>
        <begin position="35"/>
        <end position="180"/>
    </location>
</feature>
<dbReference type="InterPro" id="IPR052364">
    <property type="entry name" value="Rubrerythrin"/>
</dbReference>
<dbReference type="NCBIfam" id="NF045767">
    <property type="entry name" value="RuberyRbr"/>
    <property type="match status" value="1"/>
</dbReference>
<reference evidence="8" key="1">
    <citation type="submission" date="2022-08" db="EMBL/GenBank/DDBJ databases">
        <title>Novel sulfate-reducing endosymbionts in the free-living metamonad Anaeramoeba.</title>
        <authorList>
            <person name="Jerlstrom-Hultqvist J."/>
            <person name="Cepicka I."/>
            <person name="Gallot-Lavallee L."/>
            <person name="Salas-Leiva D."/>
            <person name="Curtis B.A."/>
            <person name="Zahonova K."/>
            <person name="Pipaliya S."/>
            <person name="Dacks J."/>
            <person name="Roger A.J."/>
        </authorList>
    </citation>
    <scope>NUCLEOTIDE SEQUENCE</scope>
    <source>
        <strain evidence="8">Schooner1</strain>
    </source>
</reference>
<comment type="cofactor">
    <cofactor evidence="1">
        <name>Fe(3+)</name>
        <dbReference type="ChEBI" id="CHEBI:29034"/>
    </cofactor>
</comment>
<dbReference type="CDD" id="cd00729">
    <property type="entry name" value="rubredoxin_SM"/>
    <property type="match status" value="1"/>
</dbReference>
<evidence type="ECO:0000259" key="7">
    <source>
        <dbReference type="PROSITE" id="PS50905"/>
    </source>
</evidence>
<dbReference type="PROSITE" id="PS50905">
    <property type="entry name" value="FERRITIN_LIKE"/>
    <property type="match status" value="1"/>
</dbReference>
<keyword evidence="9" id="KW-1185">Reference proteome</keyword>
<organism evidence="8 9">
    <name type="scientific">Anaeramoeba flamelloides</name>
    <dbReference type="NCBI Taxonomy" id="1746091"/>
    <lineage>
        <taxon>Eukaryota</taxon>
        <taxon>Metamonada</taxon>
        <taxon>Anaeramoebidae</taxon>
        <taxon>Anaeramoeba</taxon>
    </lineage>
</organism>
<protein>
    <submittedName>
        <fullName evidence="8">Rubrerythrin-related</fullName>
    </submittedName>
</protein>
<dbReference type="InterPro" id="IPR009040">
    <property type="entry name" value="Ferritin-like_diiron"/>
</dbReference>
<dbReference type="InterPro" id="IPR003251">
    <property type="entry name" value="Rr_diiron-bd_dom"/>
</dbReference>
<dbReference type="Pfam" id="PF02915">
    <property type="entry name" value="Rubrerythrin"/>
    <property type="match status" value="1"/>
</dbReference>
<evidence type="ECO:0000313" key="8">
    <source>
        <dbReference type="EMBL" id="KAJ6248963.1"/>
    </source>
</evidence>
<comment type="caution">
    <text evidence="8">The sequence shown here is derived from an EMBL/GenBank/DDBJ whole genome shotgun (WGS) entry which is preliminary data.</text>
</comment>
<dbReference type="InterPro" id="IPR012347">
    <property type="entry name" value="Ferritin-like"/>
</dbReference>
<evidence type="ECO:0000256" key="3">
    <source>
        <dbReference type="ARBA" id="ARBA00022723"/>
    </source>
</evidence>
<sequence>MLNIFNQSQVTKVSSNLIANTFFAKKSRKKKKKINLDNTKTKVNLMTAFAGESQARNRYTYFAAKAFKEGYVKISKIFDETAHQEKIHAKRFFEAMTGGTSKVRFDAEFDFGVVGSTQDNLKSASMGEKHEHEVLYPEFAKVAREEGFEEIAKLFEHISVAEKHHEERYVKLLEDLKKDKVFTKEEVVVWRCLNCGYLHWGVQAPYFCPACGEGQAYFEELNADW</sequence>
<dbReference type="PANTHER" id="PTHR43865">
    <property type="entry name" value="RUBRERYTHRIN-RELATED"/>
    <property type="match status" value="1"/>
</dbReference>
<dbReference type="InterPro" id="IPR024934">
    <property type="entry name" value="Rubredoxin-like_dom"/>
</dbReference>
<keyword evidence="4" id="KW-0249">Electron transport</keyword>
<dbReference type="InterPro" id="IPR009078">
    <property type="entry name" value="Ferritin-like_SF"/>
</dbReference>
<proteinExistence type="predicted"/>
<name>A0ABQ8YWJ1_9EUKA</name>
<accession>A0ABQ8YWJ1</accession>
<dbReference type="EMBL" id="JAOAOG010000103">
    <property type="protein sequence ID" value="KAJ6248963.1"/>
    <property type="molecule type" value="Genomic_DNA"/>
</dbReference>
<evidence type="ECO:0000256" key="5">
    <source>
        <dbReference type="ARBA" id="ARBA00023004"/>
    </source>
</evidence>
<evidence type="ECO:0000259" key="6">
    <source>
        <dbReference type="PROSITE" id="PS50903"/>
    </source>
</evidence>
<dbReference type="Gene3D" id="2.20.28.10">
    <property type="match status" value="1"/>
</dbReference>
<dbReference type="Gene3D" id="1.20.1260.10">
    <property type="match status" value="1"/>
</dbReference>
<keyword evidence="5" id="KW-0408">Iron</keyword>
<dbReference type="Pfam" id="PF21349">
    <property type="entry name" value="RUBY_RBDX"/>
    <property type="match status" value="1"/>
</dbReference>
<dbReference type="SUPFAM" id="SSF57802">
    <property type="entry name" value="Rubredoxin-like"/>
    <property type="match status" value="1"/>
</dbReference>